<comment type="caution">
    <text evidence="4">The sequence shown here is derived from an EMBL/GenBank/DDBJ whole genome shotgun (WGS) entry which is preliminary data.</text>
</comment>
<protein>
    <submittedName>
        <fullName evidence="4">Acyl-CoA dehydrogenase family protein</fullName>
    </submittedName>
</protein>
<dbReference type="SUPFAM" id="SSF56645">
    <property type="entry name" value="Acyl-CoA dehydrogenase NM domain-like"/>
    <property type="match status" value="1"/>
</dbReference>
<evidence type="ECO:0000313" key="4">
    <source>
        <dbReference type="EMBL" id="MFD1522880.1"/>
    </source>
</evidence>
<dbReference type="InterPro" id="IPR046373">
    <property type="entry name" value="Acyl-CoA_Oxase/DH_mid-dom_sf"/>
</dbReference>
<dbReference type="EMBL" id="JBHUCO010000051">
    <property type="protein sequence ID" value="MFD1522880.1"/>
    <property type="molecule type" value="Genomic_DNA"/>
</dbReference>
<dbReference type="Gene3D" id="1.20.140.10">
    <property type="entry name" value="Butyryl-CoA Dehydrogenase, subunit A, domain 3"/>
    <property type="match status" value="1"/>
</dbReference>
<dbReference type="PANTHER" id="PTHR43884">
    <property type="entry name" value="ACYL-COA DEHYDROGENASE"/>
    <property type="match status" value="1"/>
</dbReference>
<evidence type="ECO:0000259" key="2">
    <source>
        <dbReference type="Pfam" id="PF02771"/>
    </source>
</evidence>
<proteinExistence type="predicted"/>
<dbReference type="Gene3D" id="1.10.540.10">
    <property type="entry name" value="Acyl-CoA dehydrogenase/oxidase, N-terminal domain"/>
    <property type="match status" value="1"/>
</dbReference>
<dbReference type="Pfam" id="PF02771">
    <property type="entry name" value="Acyl-CoA_dh_N"/>
    <property type="match status" value="1"/>
</dbReference>
<dbReference type="InterPro" id="IPR013786">
    <property type="entry name" value="AcylCoA_DH/ox_N"/>
</dbReference>
<evidence type="ECO:0000259" key="3">
    <source>
        <dbReference type="Pfam" id="PF08028"/>
    </source>
</evidence>
<keyword evidence="1" id="KW-0560">Oxidoreductase</keyword>
<dbReference type="Gene3D" id="2.40.110.10">
    <property type="entry name" value="Butyryl-CoA Dehydrogenase, subunit A, domain 2"/>
    <property type="match status" value="1"/>
</dbReference>
<dbReference type="InterPro" id="IPR036250">
    <property type="entry name" value="AcylCo_DH-like_C"/>
</dbReference>
<dbReference type="Pfam" id="PF08028">
    <property type="entry name" value="Acyl-CoA_dh_2"/>
    <property type="match status" value="1"/>
</dbReference>
<dbReference type="InterPro" id="IPR037069">
    <property type="entry name" value="AcylCoA_DH/ox_N_sf"/>
</dbReference>
<sequence>MNGAVSECDNLNDPHERAELRSAARELVPLLSSHAAETERLRDLAPPVDAALRAGGFYTLTAPRKFGGREAGVRTIIEVYSELGRGCGSSAWVGKIHCGAAHMASLFGDEARQEVWGEDGGAVVSASLNGSASNTARAVPGGFMVSGEWHYASGVHQAQWLVCKLVVEQAGSGEPDLRLALVPASEISITNTWDMAGMEGTGSDSFTVRDLFVPAHRTLPLAAAMDDSLRSQDDLESVYRTSVPSMLGLSVAGPVIGMARGALEHVMSMLEKGRPVTGSTYTDAIDFPSVQLTVADVASLIDTAELHAYRAADDIEAASLRGDHLDVAARARIRMDTGVVMLRCREAVERLLDLGGASAFARSNALQRYWRDLTTATRHALVSPSLNREIYGRALLGITEQHVPIV</sequence>
<feature type="domain" description="Acyl-CoA dehydrogenase/oxidase N-terminal" evidence="2">
    <location>
        <begin position="17"/>
        <end position="116"/>
    </location>
</feature>
<evidence type="ECO:0000313" key="5">
    <source>
        <dbReference type="Proteomes" id="UP001597114"/>
    </source>
</evidence>
<accession>A0ABW4F801</accession>
<dbReference type="RefSeq" id="WP_344719722.1">
    <property type="nucleotide sequence ID" value="NZ_BAAAUS010000005.1"/>
</dbReference>
<evidence type="ECO:0000256" key="1">
    <source>
        <dbReference type="ARBA" id="ARBA00023002"/>
    </source>
</evidence>
<dbReference type="InterPro" id="IPR009100">
    <property type="entry name" value="AcylCoA_DH/oxidase_NM_dom_sf"/>
</dbReference>
<dbReference type="InterPro" id="IPR013107">
    <property type="entry name" value="Acyl-CoA_DH_C"/>
</dbReference>
<dbReference type="PANTHER" id="PTHR43884:SF12">
    <property type="entry name" value="ISOVALERYL-COA DEHYDROGENASE, MITOCHONDRIAL-RELATED"/>
    <property type="match status" value="1"/>
</dbReference>
<reference evidence="5" key="1">
    <citation type="journal article" date="2019" name="Int. J. Syst. Evol. Microbiol.">
        <title>The Global Catalogue of Microorganisms (GCM) 10K type strain sequencing project: providing services to taxonomists for standard genome sequencing and annotation.</title>
        <authorList>
            <consortium name="The Broad Institute Genomics Platform"/>
            <consortium name="The Broad Institute Genome Sequencing Center for Infectious Disease"/>
            <person name="Wu L."/>
            <person name="Ma J."/>
        </authorList>
    </citation>
    <scope>NUCLEOTIDE SEQUENCE [LARGE SCALE GENOMIC DNA]</scope>
    <source>
        <strain evidence="5">CCM 7043</strain>
    </source>
</reference>
<gene>
    <name evidence="4" type="ORF">ACFSJD_35695</name>
</gene>
<dbReference type="Proteomes" id="UP001597114">
    <property type="component" value="Unassembled WGS sequence"/>
</dbReference>
<dbReference type="SUPFAM" id="SSF47203">
    <property type="entry name" value="Acyl-CoA dehydrogenase C-terminal domain-like"/>
    <property type="match status" value="1"/>
</dbReference>
<name>A0ABW4F801_9PSEU</name>
<feature type="domain" description="Acyl-CoA dehydrogenase C-terminal" evidence="3">
    <location>
        <begin position="250"/>
        <end position="383"/>
    </location>
</feature>
<organism evidence="4 5">
    <name type="scientific">Pseudonocardia yunnanensis</name>
    <dbReference type="NCBI Taxonomy" id="58107"/>
    <lineage>
        <taxon>Bacteria</taxon>
        <taxon>Bacillati</taxon>
        <taxon>Actinomycetota</taxon>
        <taxon>Actinomycetes</taxon>
        <taxon>Pseudonocardiales</taxon>
        <taxon>Pseudonocardiaceae</taxon>
        <taxon>Pseudonocardia</taxon>
    </lineage>
</organism>
<dbReference type="PIRSF" id="PIRSF016578">
    <property type="entry name" value="HsaA"/>
    <property type="match status" value="1"/>
</dbReference>
<keyword evidence="5" id="KW-1185">Reference proteome</keyword>